<reference evidence="5" key="1">
    <citation type="journal article" date="2019" name="Int. J. Syst. Evol. Microbiol.">
        <title>The Global Catalogue of Microorganisms (GCM) 10K type strain sequencing project: providing services to taxonomists for standard genome sequencing and annotation.</title>
        <authorList>
            <consortium name="The Broad Institute Genomics Platform"/>
            <consortium name="The Broad Institute Genome Sequencing Center for Infectious Disease"/>
            <person name="Wu L."/>
            <person name="Ma J."/>
        </authorList>
    </citation>
    <scope>NUCLEOTIDE SEQUENCE [LARGE SCALE GENOMIC DNA]</scope>
    <source>
        <strain evidence="5">CGMCC 4.7400</strain>
    </source>
</reference>
<comment type="caution">
    <text evidence="4">The sequence shown here is derived from an EMBL/GenBank/DDBJ whole genome shotgun (WGS) entry which is preliminary data.</text>
</comment>
<keyword evidence="2" id="KW-0413">Isomerase</keyword>
<dbReference type="SUPFAM" id="SSF51703">
    <property type="entry name" value="Cobalamin (vitamin B12)-dependent enzymes"/>
    <property type="match status" value="1"/>
</dbReference>
<evidence type="ECO:0000256" key="2">
    <source>
        <dbReference type="ARBA" id="ARBA00023235"/>
    </source>
</evidence>
<sequence length="429" mass="45803">MTRFAAFVRRAATDGRLVVQPRMGFGELDRMRAGLTAVRDCRATTVGTVTLDSYTRVGDYGSARRALAQGAEGGAELNGFPLEAHGTTAVRALLAEVASADFPVQVRHGSPLPLDLFRIMVEAGVDATEGGPVSYCLPYGRVPLPEAADNWARCCELAAAADRPMHLETFGGCMLGQLCPPSLLVALSVLEALFFREHGLRSVSLSYAQQIHLGQDLEALAALRALATEHLTGVDWHLTLYTYMGVFPRTPVGSFRLLEDSARLAVHSGTERLIVKTPAEARRIPRIEENVEALEFADSVAARAAADCATAHCPPTADTGLLAEAERLLDATLSLGRTVGAALVAAFARGVLDVPYCLHRDNAGAARAVIDEYGMLAWSAAGAMPVTVRHSDLLCTAPVTAARLTGMLAFNERRYDREHTVGALLRSAA</sequence>
<organism evidence="4 5">
    <name type="scientific">Streptomyces flavalbus</name>
    <dbReference type="NCBI Taxonomy" id="2665155"/>
    <lineage>
        <taxon>Bacteria</taxon>
        <taxon>Bacillati</taxon>
        <taxon>Actinomycetota</taxon>
        <taxon>Actinomycetes</taxon>
        <taxon>Kitasatosporales</taxon>
        <taxon>Streptomycetaceae</taxon>
        <taxon>Streptomyces</taxon>
    </lineage>
</organism>
<evidence type="ECO:0000313" key="5">
    <source>
        <dbReference type="Proteomes" id="UP001597023"/>
    </source>
</evidence>
<gene>
    <name evidence="4" type="ORF">ACFQZ6_06840</name>
</gene>
<dbReference type="RefSeq" id="WP_381605640.1">
    <property type="nucleotide sequence ID" value="NZ_JBHTEB010000001.1"/>
</dbReference>
<dbReference type="Pfam" id="PF06368">
    <property type="entry name" value="Met_asp_mut_E"/>
    <property type="match status" value="1"/>
</dbReference>
<evidence type="ECO:0000256" key="3">
    <source>
        <dbReference type="ARBA" id="ARBA00023285"/>
    </source>
</evidence>
<dbReference type="PIRSF" id="PIRSF001495">
    <property type="entry name" value="Met_asp_mut_epsi"/>
    <property type="match status" value="1"/>
</dbReference>
<evidence type="ECO:0000256" key="1">
    <source>
        <dbReference type="ARBA" id="ARBA00022628"/>
    </source>
</evidence>
<keyword evidence="3" id="KW-0170">Cobalt</keyword>
<keyword evidence="5" id="KW-1185">Reference proteome</keyword>
<proteinExistence type="predicted"/>
<protein>
    <submittedName>
        <fullName evidence="4">Methylaspartate mutase</fullName>
    </submittedName>
</protein>
<dbReference type="InterPro" id="IPR016176">
    <property type="entry name" value="Cbl-dep_enz_cat"/>
</dbReference>
<dbReference type="Proteomes" id="UP001597023">
    <property type="component" value="Unassembled WGS sequence"/>
</dbReference>
<name>A0ABW2W5J9_9ACTN</name>
<keyword evidence="1" id="KW-0846">Cobalamin</keyword>
<dbReference type="InterPro" id="IPR006396">
    <property type="entry name" value="Glu_mut_E"/>
</dbReference>
<dbReference type="Gene3D" id="3.20.20.240">
    <property type="entry name" value="Methylmalonyl-CoA mutase"/>
    <property type="match status" value="1"/>
</dbReference>
<accession>A0ABW2W5J9</accession>
<dbReference type="EMBL" id="JBHTEB010000001">
    <property type="protein sequence ID" value="MFD0313947.1"/>
    <property type="molecule type" value="Genomic_DNA"/>
</dbReference>
<evidence type="ECO:0000313" key="4">
    <source>
        <dbReference type="EMBL" id="MFD0313947.1"/>
    </source>
</evidence>